<dbReference type="InterPro" id="IPR037185">
    <property type="entry name" value="EmrE-like"/>
</dbReference>
<comment type="subcellular location">
    <subcellularLocation>
        <location evidence="1 6">Cell membrane</location>
        <topology evidence="1 6">Multi-pass membrane protein</topology>
    </subcellularLocation>
</comment>
<dbReference type="SUPFAM" id="SSF103481">
    <property type="entry name" value="Multidrug resistance efflux transporter EmrE"/>
    <property type="match status" value="1"/>
</dbReference>
<evidence type="ECO:0000256" key="7">
    <source>
        <dbReference type="SAM" id="Phobius"/>
    </source>
</evidence>
<dbReference type="InterPro" id="IPR000390">
    <property type="entry name" value="Small_drug/metabolite_transptr"/>
</dbReference>
<dbReference type="Gene3D" id="1.10.3730.20">
    <property type="match status" value="1"/>
</dbReference>
<dbReference type="PANTHER" id="PTHR30561">
    <property type="entry name" value="SMR FAMILY PROTON-DEPENDENT DRUG EFFLUX TRANSPORTER SUGE"/>
    <property type="match status" value="1"/>
</dbReference>
<keyword evidence="9" id="KW-1185">Reference proteome</keyword>
<keyword evidence="5 7" id="KW-0472">Membrane</keyword>
<keyword evidence="3 6" id="KW-0812">Transmembrane</keyword>
<reference evidence="8 9" key="1">
    <citation type="submission" date="2019-11" db="EMBL/GenBank/DDBJ databases">
        <title>Novel species isolated from a subtropical stream in China.</title>
        <authorList>
            <person name="Lu H."/>
        </authorList>
    </citation>
    <scope>NUCLEOTIDE SEQUENCE [LARGE SCALE GENOMIC DNA]</scope>
    <source>
        <strain evidence="8 9">FT80W</strain>
    </source>
</reference>
<name>A0A6I2L8J6_9BURK</name>
<dbReference type="GO" id="GO:0005886">
    <property type="term" value="C:plasma membrane"/>
    <property type="evidence" value="ECO:0007669"/>
    <property type="project" value="UniProtKB-SubCell"/>
</dbReference>
<dbReference type="Proteomes" id="UP000433309">
    <property type="component" value="Unassembled WGS sequence"/>
</dbReference>
<dbReference type="GO" id="GO:0022857">
    <property type="term" value="F:transmembrane transporter activity"/>
    <property type="evidence" value="ECO:0007669"/>
    <property type="project" value="InterPro"/>
</dbReference>
<protein>
    <recommendedName>
        <fullName evidence="10">EamA family transporter</fullName>
    </recommendedName>
</protein>
<dbReference type="PANTHER" id="PTHR30561:SF9">
    <property type="entry name" value="4-AMINO-4-DEOXY-L-ARABINOSE-PHOSPHOUNDECAPRENOL FLIPPASE SUBUNIT ARNF-RELATED"/>
    <property type="match status" value="1"/>
</dbReference>
<evidence type="ECO:0000313" key="8">
    <source>
        <dbReference type="EMBL" id="MRW93006.1"/>
    </source>
</evidence>
<dbReference type="RefSeq" id="WP_154380981.1">
    <property type="nucleotide sequence ID" value="NZ_WKJK01000014.1"/>
</dbReference>
<evidence type="ECO:0000256" key="5">
    <source>
        <dbReference type="ARBA" id="ARBA00023136"/>
    </source>
</evidence>
<organism evidence="8 9">
    <name type="scientific">Duganella guangzhouensis</name>
    <dbReference type="NCBI Taxonomy" id="2666084"/>
    <lineage>
        <taxon>Bacteria</taxon>
        <taxon>Pseudomonadati</taxon>
        <taxon>Pseudomonadota</taxon>
        <taxon>Betaproteobacteria</taxon>
        <taxon>Burkholderiales</taxon>
        <taxon>Oxalobacteraceae</taxon>
        <taxon>Telluria group</taxon>
        <taxon>Duganella</taxon>
    </lineage>
</organism>
<evidence type="ECO:0000256" key="4">
    <source>
        <dbReference type="ARBA" id="ARBA00022989"/>
    </source>
</evidence>
<keyword evidence="2" id="KW-1003">Cell membrane</keyword>
<gene>
    <name evidence="8" type="ORF">GJ699_23690</name>
</gene>
<dbReference type="Pfam" id="PF00893">
    <property type="entry name" value="Multi_Drug_Res"/>
    <property type="match status" value="1"/>
</dbReference>
<comment type="similarity">
    <text evidence="6">Belongs to the drug/metabolite transporter (DMT) superfamily. Small multidrug resistance (SMR) (TC 2.A.7.1) family.</text>
</comment>
<evidence type="ECO:0008006" key="10">
    <source>
        <dbReference type="Google" id="ProtNLM"/>
    </source>
</evidence>
<keyword evidence="4 7" id="KW-1133">Transmembrane helix</keyword>
<sequence length="113" mass="11699">MNPTLLGYLWVALASVASAAATFLIKMSSQAGAGISFARLAWLGSACGAYGLGFVCYAFALERLAISLAYPVMTAITIVMVTMIGTMALQESLTPVKVFGLLLIGAGAFVVSR</sequence>
<feature type="transmembrane region" description="Helical" evidence="7">
    <location>
        <begin position="68"/>
        <end position="89"/>
    </location>
</feature>
<accession>A0A6I2L8J6</accession>
<proteinExistence type="inferred from homology"/>
<dbReference type="AlphaFoldDB" id="A0A6I2L8J6"/>
<dbReference type="EMBL" id="WKJK01000014">
    <property type="protein sequence ID" value="MRW93006.1"/>
    <property type="molecule type" value="Genomic_DNA"/>
</dbReference>
<evidence type="ECO:0000313" key="9">
    <source>
        <dbReference type="Proteomes" id="UP000433309"/>
    </source>
</evidence>
<feature type="transmembrane region" description="Helical" evidence="7">
    <location>
        <begin position="95"/>
        <end position="112"/>
    </location>
</feature>
<dbReference type="InterPro" id="IPR045324">
    <property type="entry name" value="Small_multidrug_res"/>
</dbReference>
<evidence type="ECO:0000256" key="6">
    <source>
        <dbReference type="RuleBase" id="RU003942"/>
    </source>
</evidence>
<evidence type="ECO:0000256" key="2">
    <source>
        <dbReference type="ARBA" id="ARBA00022475"/>
    </source>
</evidence>
<feature type="transmembrane region" description="Helical" evidence="7">
    <location>
        <begin position="43"/>
        <end position="61"/>
    </location>
</feature>
<evidence type="ECO:0000256" key="3">
    <source>
        <dbReference type="ARBA" id="ARBA00022692"/>
    </source>
</evidence>
<comment type="caution">
    <text evidence="8">The sequence shown here is derived from an EMBL/GenBank/DDBJ whole genome shotgun (WGS) entry which is preliminary data.</text>
</comment>
<evidence type="ECO:0000256" key="1">
    <source>
        <dbReference type="ARBA" id="ARBA00004651"/>
    </source>
</evidence>